<sequence>MNPTFELSPALRTQIARAENALADALPPDNTPPIELRRAMRYAALGGGKRLRPLLTYAAGRALGYAGLELDAPACAVELIHAYSLVHDDLPAMDDDALRRGRPTCHIVFGEAMAILAGDALQALAFEILARSPSPQGKLMLSTLGHACGAEGMAGGQALDLAATGHALSLSALEHMHACKTGALIRAAVRLGALTTGADARALEALDRYASAVGLAFQIRDDILDVEGESRILGKTAGKDAAAGKPTFPSVIGLDASHARVAELTDAALDAITPLGKQAAWLDELARYVAYRSR</sequence>
<accession>A0ABX7GRR7</accession>
<keyword evidence="3 7" id="KW-0808">Transferase</keyword>
<dbReference type="SFLD" id="SFLDS00005">
    <property type="entry name" value="Isoprenoid_Synthase_Type_I"/>
    <property type="match status" value="1"/>
</dbReference>
<evidence type="ECO:0000256" key="3">
    <source>
        <dbReference type="ARBA" id="ARBA00022679"/>
    </source>
</evidence>
<dbReference type="Gene3D" id="1.10.600.10">
    <property type="entry name" value="Farnesyl Diphosphate Synthase"/>
    <property type="match status" value="1"/>
</dbReference>
<dbReference type="InterPro" id="IPR008949">
    <property type="entry name" value="Isoprenoid_synthase_dom_sf"/>
</dbReference>
<dbReference type="Proteomes" id="UP000663181">
    <property type="component" value="Chromosome"/>
</dbReference>
<dbReference type="RefSeq" id="WP_188799861.1">
    <property type="nucleotide sequence ID" value="NZ_BMIZ01000002.1"/>
</dbReference>
<evidence type="ECO:0000313" key="9">
    <source>
        <dbReference type="Proteomes" id="UP000663181"/>
    </source>
</evidence>
<evidence type="ECO:0000256" key="5">
    <source>
        <dbReference type="ARBA" id="ARBA00022842"/>
    </source>
</evidence>
<comment type="cofactor">
    <cofactor evidence="1">
        <name>Mg(2+)</name>
        <dbReference type="ChEBI" id="CHEBI:18420"/>
    </cofactor>
</comment>
<keyword evidence="9" id="KW-1185">Reference proteome</keyword>
<reference evidence="8 9" key="1">
    <citation type="submission" date="2020-10" db="EMBL/GenBank/DDBJ databases">
        <title>Phylogeny of dyella-like bacteria.</title>
        <authorList>
            <person name="Fu J."/>
        </authorList>
    </citation>
    <scope>NUCLEOTIDE SEQUENCE [LARGE SCALE GENOMIC DNA]</scope>
    <source>
        <strain evidence="8 9">DHOB09</strain>
    </source>
</reference>
<evidence type="ECO:0000256" key="6">
    <source>
        <dbReference type="ARBA" id="ARBA00023229"/>
    </source>
</evidence>
<evidence type="ECO:0000256" key="4">
    <source>
        <dbReference type="ARBA" id="ARBA00022723"/>
    </source>
</evidence>
<dbReference type="EMBL" id="CP064030">
    <property type="protein sequence ID" value="QRN52614.1"/>
    <property type="molecule type" value="Genomic_DNA"/>
</dbReference>
<protein>
    <submittedName>
        <fullName evidence="8">Polyprenyl synthetase family protein</fullName>
    </submittedName>
</protein>
<evidence type="ECO:0000256" key="2">
    <source>
        <dbReference type="ARBA" id="ARBA00006706"/>
    </source>
</evidence>
<dbReference type="SUPFAM" id="SSF48576">
    <property type="entry name" value="Terpenoid synthases"/>
    <property type="match status" value="1"/>
</dbReference>
<keyword evidence="4" id="KW-0479">Metal-binding</keyword>
<dbReference type="PROSITE" id="PS00444">
    <property type="entry name" value="POLYPRENYL_SYNTHASE_2"/>
    <property type="match status" value="1"/>
</dbReference>
<dbReference type="Pfam" id="PF00348">
    <property type="entry name" value="polyprenyl_synt"/>
    <property type="match status" value="1"/>
</dbReference>
<dbReference type="PROSITE" id="PS00723">
    <property type="entry name" value="POLYPRENYL_SYNTHASE_1"/>
    <property type="match status" value="1"/>
</dbReference>
<evidence type="ECO:0000313" key="8">
    <source>
        <dbReference type="EMBL" id="QRN52614.1"/>
    </source>
</evidence>
<comment type="similarity">
    <text evidence="2 7">Belongs to the FPP/GGPP synthase family.</text>
</comment>
<dbReference type="PANTHER" id="PTHR43281">
    <property type="entry name" value="FARNESYL DIPHOSPHATE SYNTHASE"/>
    <property type="match status" value="1"/>
</dbReference>
<name>A0ABX7GRR7_9GAMM</name>
<evidence type="ECO:0000256" key="7">
    <source>
        <dbReference type="RuleBase" id="RU004466"/>
    </source>
</evidence>
<proteinExistence type="inferred from homology"/>
<organism evidence="8 9">
    <name type="scientific">Dyella caseinilytica</name>
    <dbReference type="NCBI Taxonomy" id="1849581"/>
    <lineage>
        <taxon>Bacteria</taxon>
        <taxon>Pseudomonadati</taxon>
        <taxon>Pseudomonadota</taxon>
        <taxon>Gammaproteobacteria</taxon>
        <taxon>Lysobacterales</taxon>
        <taxon>Rhodanobacteraceae</taxon>
        <taxon>Dyella</taxon>
    </lineage>
</organism>
<gene>
    <name evidence="8" type="ORF">ISN74_14220</name>
</gene>
<dbReference type="PANTHER" id="PTHR43281:SF1">
    <property type="entry name" value="FARNESYL DIPHOSPHATE SYNTHASE"/>
    <property type="match status" value="1"/>
</dbReference>
<dbReference type="InterPro" id="IPR053378">
    <property type="entry name" value="Prenyl_diphosphate_synthase"/>
</dbReference>
<dbReference type="CDD" id="cd00685">
    <property type="entry name" value="Trans_IPPS_HT"/>
    <property type="match status" value="1"/>
</dbReference>
<dbReference type="NCBIfam" id="NF045485">
    <property type="entry name" value="FPPsyn"/>
    <property type="match status" value="1"/>
</dbReference>
<dbReference type="InterPro" id="IPR000092">
    <property type="entry name" value="Polyprenyl_synt"/>
</dbReference>
<dbReference type="SFLD" id="SFLDG01017">
    <property type="entry name" value="Polyprenyl_Transferase_Like"/>
    <property type="match status" value="1"/>
</dbReference>
<keyword evidence="6" id="KW-0414">Isoprene biosynthesis</keyword>
<evidence type="ECO:0000256" key="1">
    <source>
        <dbReference type="ARBA" id="ARBA00001946"/>
    </source>
</evidence>
<dbReference type="InterPro" id="IPR033749">
    <property type="entry name" value="Polyprenyl_synt_CS"/>
</dbReference>
<keyword evidence="5" id="KW-0460">Magnesium</keyword>